<dbReference type="KEGG" id="bpg:Bathy14g01740"/>
<proteinExistence type="inferred from homology"/>
<organism evidence="5 6">
    <name type="scientific">Bathycoccus prasinos</name>
    <dbReference type="NCBI Taxonomy" id="41875"/>
    <lineage>
        <taxon>Eukaryota</taxon>
        <taxon>Viridiplantae</taxon>
        <taxon>Chlorophyta</taxon>
        <taxon>Mamiellophyceae</taxon>
        <taxon>Mamiellales</taxon>
        <taxon>Bathycoccaceae</taxon>
        <taxon>Bathycoccus</taxon>
    </lineage>
</organism>
<dbReference type="GO" id="GO:0000398">
    <property type="term" value="P:mRNA splicing, via spliceosome"/>
    <property type="evidence" value="ECO:0007669"/>
    <property type="project" value="InterPro"/>
</dbReference>
<keyword evidence="3" id="KW-1133">Transmembrane helix</keyword>
<dbReference type="GeneID" id="19011964"/>
<evidence type="ECO:0000256" key="3">
    <source>
        <dbReference type="SAM" id="Phobius"/>
    </source>
</evidence>
<gene>
    <name evidence="5" type="ordered locus">Bathy14g01740</name>
</gene>
<protein>
    <submittedName>
        <fullName evidence="5">Pre-mRNA-processing protein 45</fullName>
    </submittedName>
</protein>
<dbReference type="OrthoDB" id="666364at2759"/>
<dbReference type="GO" id="GO:0005681">
    <property type="term" value="C:spliceosomal complex"/>
    <property type="evidence" value="ECO:0007669"/>
    <property type="project" value="InterPro"/>
</dbReference>
<dbReference type="RefSeq" id="XP_007509089.1">
    <property type="nucleotide sequence ID" value="XM_007509027.1"/>
</dbReference>
<dbReference type="Proteomes" id="UP000198341">
    <property type="component" value="Chromosome 14"/>
</dbReference>
<keyword evidence="6" id="KW-1185">Reference proteome</keyword>
<dbReference type="Pfam" id="PF02731">
    <property type="entry name" value="SKIP_SNW"/>
    <property type="match status" value="1"/>
</dbReference>
<keyword evidence="3" id="KW-0472">Membrane</keyword>
<dbReference type="AlphaFoldDB" id="K8ENB1"/>
<dbReference type="STRING" id="41875.K8ENB1"/>
<feature type="domain" description="SKI-interacting protein SKIP SNW" evidence="4">
    <location>
        <begin position="127"/>
        <end position="227"/>
    </location>
</feature>
<reference evidence="5 6" key="1">
    <citation type="submission" date="2011-10" db="EMBL/GenBank/DDBJ databases">
        <authorList>
            <person name="Genoscope - CEA"/>
        </authorList>
    </citation>
    <scope>NUCLEOTIDE SEQUENCE [LARGE SCALE GENOMIC DNA]</scope>
    <source>
        <strain evidence="5 6">RCC 1105</strain>
    </source>
</reference>
<evidence type="ECO:0000259" key="4">
    <source>
        <dbReference type="Pfam" id="PF02731"/>
    </source>
</evidence>
<evidence type="ECO:0000313" key="6">
    <source>
        <dbReference type="Proteomes" id="UP000198341"/>
    </source>
</evidence>
<name>K8ENB1_9CHLO</name>
<dbReference type="EMBL" id="FO082265">
    <property type="protein sequence ID" value="CCO19546.1"/>
    <property type="molecule type" value="Genomic_DNA"/>
</dbReference>
<feature type="transmembrane region" description="Helical" evidence="3">
    <location>
        <begin position="228"/>
        <end position="245"/>
    </location>
</feature>
<keyword evidence="3" id="KW-0812">Transmembrane</keyword>
<evidence type="ECO:0000256" key="1">
    <source>
        <dbReference type="ARBA" id="ARBA00010197"/>
    </source>
</evidence>
<evidence type="ECO:0000256" key="2">
    <source>
        <dbReference type="SAM" id="MobiDB-lite"/>
    </source>
</evidence>
<feature type="compositionally biased region" description="Basic and acidic residues" evidence="2">
    <location>
        <begin position="166"/>
        <end position="176"/>
    </location>
</feature>
<dbReference type="PANTHER" id="PTHR12096">
    <property type="entry name" value="NUCLEAR PROTEIN SKIP-RELATED"/>
    <property type="match status" value="1"/>
</dbReference>
<sequence>MVVEPYGSRTLDRSRFGVKRFMGGGSFPEFFVSQQPHGTGFLSKRLPREDTTQPLKRKERFSLEPDSISADLALENNTRPGHKSVEASKERTIKGIELRLGSGQNLAVSKKDLRNNEPSYVKYSAFRSEGSAKIIRMQEVSIDPLEPSKFRHKKVPKSSGTAIPETVHHSPEREKSSSVPEEWIIPASISNWKNPKGYTIPLDKRLAADGRNLNSLQINDKFANLSEVYIFFLLGLLYYITFNLIRPYI</sequence>
<evidence type="ECO:0000313" key="5">
    <source>
        <dbReference type="EMBL" id="CCO19546.1"/>
    </source>
</evidence>
<accession>K8ENB1</accession>
<dbReference type="InterPro" id="IPR004015">
    <property type="entry name" value="SKI-int_prot_SKIP_SNW-dom"/>
</dbReference>
<comment type="similarity">
    <text evidence="1">Belongs to the SNW family.</text>
</comment>
<dbReference type="InterPro" id="IPR017862">
    <property type="entry name" value="SKI-int_prot_SKIP"/>
</dbReference>
<feature type="region of interest" description="Disordered" evidence="2">
    <location>
        <begin position="150"/>
        <end position="177"/>
    </location>
</feature>
<dbReference type="eggNOG" id="KOG2441">
    <property type="taxonomic scope" value="Eukaryota"/>
</dbReference>